<evidence type="ECO:0000313" key="1">
    <source>
        <dbReference type="EMBL" id="EEF50089.1"/>
    </source>
</evidence>
<organism evidence="1 2">
    <name type="scientific">Ricinus communis</name>
    <name type="common">Castor bean</name>
    <dbReference type="NCBI Taxonomy" id="3988"/>
    <lineage>
        <taxon>Eukaryota</taxon>
        <taxon>Viridiplantae</taxon>
        <taxon>Streptophyta</taxon>
        <taxon>Embryophyta</taxon>
        <taxon>Tracheophyta</taxon>
        <taxon>Spermatophyta</taxon>
        <taxon>Magnoliopsida</taxon>
        <taxon>eudicotyledons</taxon>
        <taxon>Gunneridae</taxon>
        <taxon>Pentapetalae</taxon>
        <taxon>rosids</taxon>
        <taxon>fabids</taxon>
        <taxon>Malpighiales</taxon>
        <taxon>Euphorbiaceae</taxon>
        <taxon>Acalyphoideae</taxon>
        <taxon>Acalypheae</taxon>
        <taxon>Ricinus</taxon>
    </lineage>
</organism>
<sequence>MEASDSVRSCPICRNGGQEFSLIFGAETGRLFKFMTQWTAPSLISVSGTWIGRTRWIPIIKGYLTSFITYLTVNSFYDLSQKKACPSGTIKCCRNFLYHSKPSNSLSTNSAITN</sequence>
<dbReference type="AlphaFoldDB" id="B9RFW8"/>
<keyword evidence="2" id="KW-1185">Reference proteome</keyword>
<dbReference type="InParanoid" id="B9RFW8"/>
<protein>
    <submittedName>
        <fullName evidence="1">Uncharacterized protein</fullName>
    </submittedName>
</protein>
<dbReference type="EMBL" id="EQ973777">
    <property type="protein sequence ID" value="EEF50089.1"/>
    <property type="molecule type" value="Genomic_DNA"/>
</dbReference>
<reference evidence="2" key="1">
    <citation type="journal article" date="2010" name="Nat. Biotechnol.">
        <title>Draft genome sequence of the oilseed species Ricinus communis.</title>
        <authorList>
            <person name="Chan A.P."/>
            <person name="Crabtree J."/>
            <person name="Zhao Q."/>
            <person name="Lorenzi H."/>
            <person name="Orvis J."/>
            <person name="Puiu D."/>
            <person name="Melake-Berhan A."/>
            <person name="Jones K.M."/>
            <person name="Redman J."/>
            <person name="Chen G."/>
            <person name="Cahoon E.B."/>
            <person name="Gedil M."/>
            <person name="Stanke M."/>
            <person name="Haas B.J."/>
            <person name="Wortman J.R."/>
            <person name="Fraser-Liggett C.M."/>
            <person name="Ravel J."/>
            <person name="Rabinowicz P.D."/>
        </authorList>
    </citation>
    <scope>NUCLEOTIDE SEQUENCE [LARGE SCALE GENOMIC DNA]</scope>
    <source>
        <strain evidence="2">cv. Hale</strain>
    </source>
</reference>
<proteinExistence type="predicted"/>
<dbReference type="Proteomes" id="UP000008311">
    <property type="component" value="Unassembled WGS sequence"/>
</dbReference>
<accession>B9RFW8</accession>
<evidence type="ECO:0000313" key="2">
    <source>
        <dbReference type="Proteomes" id="UP000008311"/>
    </source>
</evidence>
<name>B9RFW8_RICCO</name>
<gene>
    <name evidence="1" type="ORF">RCOM_1437650</name>
</gene>